<evidence type="ECO:0000256" key="2">
    <source>
        <dbReference type="ARBA" id="ARBA00022679"/>
    </source>
</evidence>
<evidence type="ECO:0000259" key="8">
    <source>
        <dbReference type="Pfam" id="PF02503"/>
    </source>
</evidence>
<sequence length="747" mass="83810">MIDEGLNKTEQESIAPDAKVPALPKAASVDNGEHSAIAVAPVEAVELQNAQLLHIPGLDDTSLYINRELSLLEFNIRVLEQALDESCPLLERLKFLLIFSSNLDEFFEIRVAALKKLITFAREQAGADGLLPHAALVHIAEIVGRQVERQYAILNDILLPELAKQQIRFIHRRHWTARMKTWVRRYFRDEIAPIITPIGLDPTHPFPLLVNKSLNFIVELEGMDAFGRDSGLAIIPAPRLLPRIIRIPEEVSGPGDNFVFLSSMIHAHADDLFQGMKVKGCYQFRLTRNAALSVDEDVEDLARALRGELFARRYGDAVRLEVADNCPQHLTDQLLVQFGLSETELYRVNGPVNLTRLFSVTGLEDHPELQYQPFTPSIPKGLQNIENIFQMIARQDILLLHPYESFTPVVDLLRQAAKDPTVVAIKQTLYRSGANSEIVDALVEAARNGKEVTAVIELRARFDEESNLALAGRLQQAGAVVIYGVVGYKTHAKMMLILRREGDDFVRYAHLGTGNYHAGNARLYTDYSLLTSDEALCEDVAKLFGQLIGMGKALRMKKLLHAPFTLKKGMLDLIAQETLHAQEGRPAHIIAKVNSLTDPKIIRALYKASQAGVRIDLIVRGMCCLRPNVPGVSHNIHVRSVVGRFLEHSRVYYFLNDGGEEKLYLSSADWMERNLDKRVETCFPIEGKKLLLRVKKELDLYLHDNTQSWILQPDGSYVRLAPTGHQSSRSSQNVLLEKLTAANVLVR</sequence>
<dbReference type="PANTHER" id="PTHR30218:SF0">
    <property type="entry name" value="POLYPHOSPHATE KINASE"/>
    <property type="match status" value="1"/>
</dbReference>
<dbReference type="InterPro" id="IPR036832">
    <property type="entry name" value="PPK_N_dom_sf"/>
</dbReference>
<dbReference type="CDD" id="cd09168">
    <property type="entry name" value="PLDc_PaPPK1_C2_like"/>
    <property type="match status" value="1"/>
</dbReference>
<keyword evidence="6" id="KW-0460">Magnesium</keyword>
<dbReference type="SUPFAM" id="SSF143724">
    <property type="entry name" value="PHP14-like"/>
    <property type="match status" value="1"/>
</dbReference>
<evidence type="ECO:0000256" key="4">
    <source>
        <dbReference type="ARBA" id="ARBA00022777"/>
    </source>
</evidence>
<evidence type="ECO:0000313" key="12">
    <source>
        <dbReference type="EMBL" id="MBB3102617.1"/>
    </source>
</evidence>
<feature type="binding site" evidence="6">
    <location>
        <position position="431"/>
    </location>
    <ligand>
        <name>Mg(2+)</name>
        <dbReference type="ChEBI" id="CHEBI:18420"/>
    </ligand>
</feature>
<dbReference type="InterPro" id="IPR003414">
    <property type="entry name" value="PP_kinase"/>
</dbReference>
<dbReference type="NCBIfam" id="TIGR03705">
    <property type="entry name" value="poly_P_kin"/>
    <property type="match status" value="1"/>
</dbReference>
<comment type="catalytic activity">
    <reaction evidence="6 7">
        <text>[phosphate](n) + ATP = [phosphate](n+1) + ADP</text>
        <dbReference type="Rhea" id="RHEA:19573"/>
        <dbReference type="Rhea" id="RHEA-COMP:9859"/>
        <dbReference type="Rhea" id="RHEA-COMP:14280"/>
        <dbReference type="ChEBI" id="CHEBI:16838"/>
        <dbReference type="ChEBI" id="CHEBI:30616"/>
        <dbReference type="ChEBI" id="CHEBI:456216"/>
        <dbReference type="EC" id="2.7.4.1"/>
    </reaction>
</comment>
<proteinExistence type="inferred from homology"/>
<evidence type="ECO:0000259" key="9">
    <source>
        <dbReference type="Pfam" id="PF13089"/>
    </source>
</evidence>
<evidence type="ECO:0000256" key="5">
    <source>
        <dbReference type="ARBA" id="ARBA00022840"/>
    </source>
</evidence>
<dbReference type="Proteomes" id="UP000549250">
    <property type="component" value="Unassembled WGS sequence"/>
</dbReference>
<keyword evidence="1 6" id="KW-0597">Phosphoprotein</keyword>
<comment type="function">
    <text evidence="6 7">Catalyzes the reversible transfer of the terminal phosphate of ATP to form a long-chain polyphosphate (polyP).</text>
</comment>
<feature type="binding site" evidence="6">
    <location>
        <position position="524"/>
    </location>
    <ligand>
        <name>ATP</name>
        <dbReference type="ChEBI" id="CHEBI:30616"/>
    </ligand>
</feature>
<feature type="binding site" evidence="6">
    <location>
        <position position="648"/>
    </location>
    <ligand>
        <name>ATP</name>
        <dbReference type="ChEBI" id="CHEBI:30616"/>
    </ligand>
</feature>
<keyword evidence="5 6" id="KW-0067">ATP-binding</keyword>
<gene>
    <name evidence="6" type="primary">ppk</name>
    <name evidence="12" type="ORF">FHR87_001000</name>
</gene>
<feature type="binding site" evidence="6">
    <location>
        <position position="461"/>
    </location>
    <ligand>
        <name>Mg(2+)</name>
        <dbReference type="ChEBI" id="CHEBI:18420"/>
    </ligand>
</feature>
<evidence type="ECO:0000256" key="1">
    <source>
        <dbReference type="ARBA" id="ARBA00022553"/>
    </source>
</evidence>
<dbReference type="SUPFAM" id="SSF56024">
    <property type="entry name" value="Phospholipase D/nuclease"/>
    <property type="match status" value="2"/>
</dbReference>
<dbReference type="GO" id="GO:0009358">
    <property type="term" value="C:polyphosphate kinase complex"/>
    <property type="evidence" value="ECO:0007669"/>
    <property type="project" value="InterPro"/>
</dbReference>
<feature type="domain" description="Polyphosphate kinase middle" evidence="8">
    <location>
        <begin position="180"/>
        <end position="359"/>
    </location>
</feature>
<keyword evidence="2 6" id="KW-0808">Transferase</keyword>
<dbReference type="InterPro" id="IPR036830">
    <property type="entry name" value="PP_kinase_middle_dom_sf"/>
</dbReference>
<dbReference type="GO" id="GO:0046872">
    <property type="term" value="F:metal ion binding"/>
    <property type="evidence" value="ECO:0007669"/>
    <property type="project" value="UniProtKB-KW"/>
</dbReference>
<dbReference type="NCBIfam" id="NF003921">
    <property type="entry name" value="PRK05443.2-2"/>
    <property type="match status" value="1"/>
</dbReference>
<dbReference type="PIRSF" id="PIRSF015589">
    <property type="entry name" value="PP_kinase"/>
    <property type="match status" value="1"/>
</dbReference>
<dbReference type="CDD" id="cd09165">
    <property type="entry name" value="PLDc_PaPPK1_C1_like"/>
    <property type="match status" value="1"/>
</dbReference>
<dbReference type="RefSeq" id="WP_183165600.1">
    <property type="nucleotide sequence ID" value="NZ_JACHXI010000003.1"/>
</dbReference>
<feature type="binding site" evidence="6">
    <location>
        <position position="102"/>
    </location>
    <ligand>
        <name>ATP</name>
        <dbReference type="ChEBI" id="CHEBI:30616"/>
    </ligand>
</feature>
<feature type="binding site" evidence="6">
    <location>
        <position position="620"/>
    </location>
    <ligand>
        <name>ATP</name>
        <dbReference type="ChEBI" id="CHEBI:30616"/>
    </ligand>
</feature>
<accession>A0A839SZ52</accession>
<feature type="domain" description="Polyphosphate kinase C-terminal" evidence="11">
    <location>
        <begin position="387"/>
        <end position="550"/>
    </location>
</feature>
<name>A0A839SZ52_AZOMA</name>
<dbReference type="HAMAP" id="MF_00347">
    <property type="entry name" value="Polyphosphate_kinase"/>
    <property type="match status" value="1"/>
</dbReference>
<dbReference type="NCBIfam" id="NF003917">
    <property type="entry name" value="PRK05443.1-1"/>
    <property type="match status" value="1"/>
</dbReference>
<organism evidence="12 13">
    <name type="scientific">Azomonas macrocytogenes</name>
    <name type="common">Azotobacter macrocytogenes</name>
    <dbReference type="NCBI Taxonomy" id="69962"/>
    <lineage>
        <taxon>Bacteria</taxon>
        <taxon>Pseudomonadati</taxon>
        <taxon>Pseudomonadota</taxon>
        <taxon>Gammaproteobacteria</taxon>
        <taxon>Pseudomonadales</taxon>
        <taxon>Pseudomonadaceae</taxon>
        <taxon>Azomonas</taxon>
    </lineage>
</organism>
<comment type="cofactor">
    <cofactor evidence="6">
        <name>Mg(2+)</name>
        <dbReference type="ChEBI" id="CHEBI:18420"/>
    </cofactor>
</comment>
<comment type="caution">
    <text evidence="12">The sequence shown here is derived from an EMBL/GenBank/DDBJ whole genome shotgun (WGS) entry which is preliminary data.</text>
</comment>
<keyword evidence="13" id="KW-1185">Reference proteome</keyword>
<dbReference type="EC" id="2.7.4.1" evidence="6 7"/>
<evidence type="ECO:0000259" key="10">
    <source>
        <dbReference type="Pfam" id="PF13090"/>
    </source>
</evidence>
<evidence type="ECO:0000256" key="7">
    <source>
        <dbReference type="RuleBase" id="RU003800"/>
    </source>
</evidence>
<dbReference type="InterPro" id="IPR024953">
    <property type="entry name" value="PP_kinase_middle"/>
</dbReference>
<protein>
    <recommendedName>
        <fullName evidence="6 7">Polyphosphate kinase</fullName>
        <ecNumber evidence="6 7">2.7.4.1</ecNumber>
    </recommendedName>
    <alternativeName>
        <fullName evidence="6">ATP-polyphosphate phosphotransferase</fullName>
    </alternativeName>
    <alternativeName>
        <fullName evidence="6">Polyphosphoric acid kinase</fullName>
    </alternativeName>
</protein>
<dbReference type="AlphaFoldDB" id="A0A839SZ52"/>
<dbReference type="Gene3D" id="3.30.1840.10">
    <property type="entry name" value="Polyphosphate kinase middle domain"/>
    <property type="match status" value="1"/>
</dbReference>
<evidence type="ECO:0000259" key="11">
    <source>
        <dbReference type="Pfam" id="PF17941"/>
    </source>
</evidence>
<evidence type="ECO:0000256" key="3">
    <source>
        <dbReference type="ARBA" id="ARBA00022741"/>
    </source>
</evidence>
<dbReference type="Pfam" id="PF02503">
    <property type="entry name" value="PP_kinase"/>
    <property type="match status" value="1"/>
</dbReference>
<comment type="similarity">
    <text evidence="6 7">Belongs to the polyphosphate kinase 1 (PPK1) family.</text>
</comment>
<keyword evidence="4 6" id="KW-0418">Kinase</keyword>
<comment type="PTM">
    <text evidence="6 7">An intermediate of this reaction is the autophosphorylated ppk in which a phosphate is covalently linked to a histidine residue through a N-P bond.</text>
</comment>
<dbReference type="EMBL" id="JACHXI010000003">
    <property type="protein sequence ID" value="MBB3102617.1"/>
    <property type="molecule type" value="Genomic_DNA"/>
</dbReference>
<evidence type="ECO:0000256" key="6">
    <source>
        <dbReference type="HAMAP-Rule" id="MF_00347"/>
    </source>
</evidence>
<feature type="domain" description="Polyphosphate kinase C-terminal" evidence="10">
    <location>
        <begin position="559"/>
        <end position="730"/>
    </location>
</feature>
<feature type="domain" description="Polyphosphate kinase N-terminal" evidence="9">
    <location>
        <begin position="64"/>
        <end position="169"/>
    </location>
</feature>
<dbReference type="SUPFAM" id="SSF140356">
    <property type="entry name" value="PPK N-terminal domain-like"/>
    <property type="match status" value="1"/>
</dbReference>
<reference evidence="12 13" key="1">
    <citation type="submission" date="2020-08" db="EMBL/GenBank/DDBJ databases">
        <title>Genomic Encyclopedia of Type Strains, Phase III (KMG-III): the genomes of soil and plant-associated and newly described type strains.</title>
        <authorList>
            <person name="Whitman W."/>
        </authorList>
    </citation>
    <scope>NUCLEOTIDE SEQUENCE [LARGE SCALE GENOMIC DNA]</scope>
    <source>
        <strain evidence="12 13">CECT 4462</strain>
    </source>
</reference>
<keyword evidence="6" id="KW-0479">Metal-binding</keyword>
<dbReference type="InterPro" id="IPR025200">
    <property type="entry name" value="PPK_C_dom2"/>
</dbReference>
<dbReference type="Pfam" id="PF17941">
    <property type="entry name" value="PP_kinase_C_1"/>
    <property type="match status" value="1"/>
</dbReference>
<dbReference type="GO" id="GO:0008976">
    <property type="term" value="F:polyphosphate kinase activity"/>
    <property type="evidence" value="ECO:0007669"/>
    <property type="project" value="UniProtKB-UniRule"/>
</dbReference>
<dbReference type="Gene3D" id="1.20.58.310">
    <property type="entry name" value="Polyphosphate kinase N-terminal domain"/>
    <property type="match status" value="1"/>
</dbReference>
<feature type="active site" description="Phosphohistidine intermediate" evidence="6">
    <location>
        <position position="491"/>
    </location>
</feature>
<dbReference type="InterPro" id="IPR025198">
    <property type="entry name" value="PPK_N_dom"/>
</dbReference>
<dbReference type="Pfam" id="PF13090">
    <property type="entry name" value="PP_kinase_C"/>
    <property type="match status" value="1"/>
</dbReference>
<dbReference type="NCBIfam" id="NF003918">
    <property type="entry name" value="PRK05443.1-2"/>
    <property type="match status" value="1"/>
</dbReference>
<dbReference type="InterPro" id="IPR041108">
    <property type="entry name" value="PP_kinase_C_1"/>
</dbReference>
<keyword evidence="3 6" id="KW-0547">Nucleotide-binding</keyword>
<dbReference type="GO" id="GO:0005524">
    <property type="term" value="F:ATP binding"/>
    <property type="evidence" value="ECO:0007669"/>
    <property type="project" value="UniProtKB-KW"/>
</dbReference>
<dbReference type="GO" id="GO:0006799">
    <property type="term" value="P:polyphosphate biosynthetic process"/>
    <property type="evidence" value="ECO:0007669"/>
    <property type="project" value="UniProtKB-UniRule"/>
</dbReference>
<evidence type="ECO:0000313" key="13">
    <source>
        <dbReference type="Proteomes" id="UP000549250"/>
    </source>
</evidence>
<dbReference type="PANTHER" id="PTHR30218">
    <property type="entry name" value="POLYPHOSPHATE KINASE"/>
    <property type="match status" value="1"/>
</dbReference>
<dbReference type="Pfam" id="PF13089">
    <property type="entry name" value="PP_kinase_N"/>
    <property type="match status" value="1"/>
</dbReference>
<dbReference type="Gene3D" id="3.30.870.10">
    <property type="entry name" value="Endonuclease Chain A"/>
    <property type="match status" value="2"/>
</dbReference>